<keyword evidence="2" id="KW-1185">Reference proteome</keyword>
<accession>A0ACB7U618</accession>
<reference evidence="2" key="1">
    <citation type="journal article" date="2022" name="Nat. Commun.">
        <title>Chromosome evolution and the genetic basis of agronomically important traits in greater yam.</title>
        <authorList>
            <person name="Bredeson J.V."/>
            <person name="Lyons J.B."/>
            <person name="Oniyinde I.O."/>
            <person name="Okereke N.R."/>
            <person name="Kolade O."/>
            <person name="Nnabue I."/>
            <person name="Nwadili C.O."/>
            <person name="Hribova E."/>
            <person name="Parker M."/>
            <person name="Nwogha J."/>
            <person name="Shu S."/>
            <person name="Carlson J."/>
            <person name="Kariba R."/>
            <person name="Muthemba S."/>
            <person name="Knop K."/>
            <person name="Barton G.J."/>
            <person name="Sherwood A.V."/>
            <person name="Lopez-Montes A."/>
            <person name="Asiedu R."/>
            <person name="Jamnadass R."/>
            <person name="Muchugi A."/>
            <person name="Goodstein D."/>
            <person name="Egesi C.N."/>
            <person name="Featherston J."/>
            <person name="Asfaw A."/>
            <person name="Simpson G.G."/>
            <person name="Dolezel J."/>
            <person name="Hendre P.S."/>
            <person name="Van Deynze A."/>
            <person name="Kumar P.L."/>
            <person name="Obidiegwu J.E."/>
            <person name="Bhattacharjee R."/>
            <person name="Rokhsar D.S."/>
        </authorList>
    </citation>
    <scope>NUCLEOTIDE SEQUENCE [LARGE SCALE GENOMIC DNA]</scope>
    <source>
        <strain evidence="2">cv. TDa95/00328</strain>
    </source>
</reference>
<comment type="caution">
    <text evidence="1">The sequence shown here is derived from an EMBL/GenBank/DDBJ whole genome shotgun (WGS) entry which is preliminary data.</text>
</comment>
<organism evidence="1 2">
    <name type="scientific">Dioscorea alata</name>
    <name type="common">Purple yam</name>
    <dbReference type="NCBI Taxonomy" id="55571"/>
    <lineage>
        <taxon>Eukaryota</taxon>
        <taxon>Viridiplantae</taxon>
        <taxon>Streptophyta</taxon>
        <taxon>Embryophyta</taxon>
        <taxon>Tracheophyta</taxon>
        <taxon>Spermatophyta</taxon>
        <taxon>Magnoliopsida</taxon>
        <taxon>Liliopsida</taxon>
        <taxon>Dioscoreales</taxon>
        <taxon>Dioscoreaceae</taxon>
        <taxon>Dioscorea</taxon>
    </lineage>
</organism>
<name>A0ACB7U618_DIOAL</name>
<proteinExistence type="predicted"/>
<gene>
    <name evidence="1" type="ORF">IHE45_18G032900</name>
</gene>
<evidence type="ECO:0000313" key="2">
    <source>
        <dbReference type="Proteomes" id="UP000827976"/>
    </source>
</evidence>
<evidence type="ECO:0000313" key="1">
    <source>
        <dbReference type="EMBL" id="KAH7655764.1"/>
    </source>
</evidence>
<dbReference type="Proteomes" id="UP000827976">
    <property type="component" value="Chromosome 18"/>
</dbReference>
<protein>
    <submittedName>
        <fullName evidence="1">Uncharacterized protein</fullName>
    </submittedName>
</protein>
<dbReference type="EMBL" id="CM037028">
    <property type="protein sequence ID" value="KAH7655764.1"/>
    <property type="molecule type" value="Genomic_DNA"/>
</dbReference>
<sequence length="84" mass="9208">MHGEGERPAGNDGGAIKHIVLSEDADYTPTSKICFIVAAGLPRDRSARSREEWLDRAIGFGDAVVDLVYLIRESTDRFEICALS</sequence>